<gene>
    <name evidence="1" type="ORF">OWV82_024846</name>
</gene>
<name>A0ACC1WRN3_MELAZ</name>
<reference evidence="1 2" key="1">
    <citation type="journal article" date="2023" name="Science">
        <title>Complex scaffold remodeling in plant triterpene biosynthesis.</title>
        <authorList>
            <person name="De La Pena R."/>
            <person name="Hodgson H."/>
            <person name="Liu J.C."/>
            <person name="Stephenson M.J."/>
            <person name="Martin A.C."/>
            <person name="Owen C."/>
            <person name="Harkess A."/>
            <person name="Leebens-Mack J."/>
            <person name="Jimenez L.E."/>
            <person name="Osbourn A."/>
            <person name="Sattely E.S."/>
        </authorList>
    </citation>
    <scope>NUCLEOTIDE SEQUENCE [LARGE SCALE GENOMIC DNA]</scope>
    <source>
        <strain evidence="2">cv. JPN11</strain>
        <tissue evidence="1">Leaf</tissue>
    </source>
</reference>
<keyword evidence="2" id="KW-1185">Reference proteome</keyword>
<accession>A0ACC1WRN3</accession>
<evidence type="ECO:0000313" key="1">
    <source>
        <dbReference type="EMBL" id="KAJ4701634.1"/>
    </source>
</evidence>
<dbReference type="EMBL" id="CM051407">
    <property type="protein sequence ID" value="KAJ4701634.1"/>
    <property type="molecule type" value="Genomic_DNA"/>
</dbReference>
<evidence type="ECO:0000313" key="2">
    <source>
        <dbReference type="Proteomes" id="UP001164539"/>
    </source>
</evidence>
<comment type="caution">
    <text evidence="1">The sequence shown here is derived from an EMBL/GenBank/DDBJ whole genome shotgun (WGS) entry which is preliminary data.</text>
</comment>
<proteinExistence type="predicted"/>
<sequence>MAKNYTWQFHSPRNPHELRVVWQGDIRMASLLVAKVKINDAKNLEEEGLRGCGLGKCSSARNFDGPGHAIVTPMIPLPGVGSPIDR</sequence>
<dbReference type="Proteomes" id="UP001164539">
    <property type="component" value="Chromosome 14"/>
</dbReference>
<protein>
    <submittedName>
        <fullName evidence="1">Uncharacterized protein</fullName>
    </submittedName>
</protein>
<organism evidence="1 2">
    <name type="scientific">Melia azedarach</name>
    <name type="common">Chinaberry tree</name>
    <dbReference type="NCBI Taxonomy" id="155640"/>
    <lineage>
        <taxon>Eukaryota</taxon>
        <taxon>Viridiplantae</taxon>
        <taxon>Streptophyta</taxon>
        <taxon>Embryophyta</taxon>
        <taxon>Tracheophyta</taxon>
        <taxon>Spermatophyta</taxon>
        <taxon>Magnoliopsida</taxon>
        <taxon>eudicotyledons</taxon>
        <taxon>Gunneridae</taxon>
        <taxon>Pentapetalae</taxon>
        <taxon>rosids</taxon>
        <taxon>malvids</taxon>
        <taxon>Sapindales</taxon>
        <taxon>Meliaceae</taxon>
        <taxon>Melia</taxon>
    </lineage>
</organism>